<evidence type="ECO:0000313" key="2">
    <source>
        <dbReference type="EMBL" id="KAK0309136.1"/>
    </source>
</evidence>
<dbReference type="EMBL" id="JASUXU010000083">
    <property type="protein sequence ID" value="KAK0309136.1"/>
    <property type="molecule type" value="Genomic_DNA"/>
</dbReference>
<evidence type="ECO:0000313" key="3">
    <source>
        <dbReference type="EMBL" id="KAK0960836.1"/>
    </source>
</evidence>
<sequence>MLTSDRPRVAGSTSPPGIPAPQPSSTLLSRLPPEIRNEIWDLSFSGTNREIDLLHDACPPSSILLLTCRQIHAEAKGFWPGRREKYWRSTSFFINFDPSATPNTAISFPTDEDLDETRYLKLRILATDLLDSRRPSGERVFRTIRPMTLAPPETCDTEMPLIFERLENRKWYCASVHGLEADGDATTREQFPISFIYDVCEEQTIHEIRYETGLTPAQYRPFVPIEESELRALRGMEVPVV</sequence>
<dbReference type="Proteomes" id="UP001175353">
    <property type="component" value="Unassembled WGS sequence"/>
</dbReference>
<protein>
    <recommendedName>
        <fullName evidence="6">F-box domain-containing protein</fullName>
    </recommendedName>
</protein>
<proteinExistence type="predicted"/>
<evidence type="ECO:0000313" key="5">
    <source>
        <dbReference type="Proteomes" id="UP001175353"/>
    </source>
</evidence>
<evidence type="ECO:0008006" key="6">
    <source>
        <dbReference type="Google" id="ProtNLM"/>
    </source>
</evidence>
<evidence type="ECO:0000256" key="1">
    <source>
        <dbReference type="SAM" id="MobiDB-lite"/>
    </source>
</evidence>
<dbReference type="AlphaFoldDB" id="A0AAN6J1V2"/>
<accession>A0AAN6J1V2</accession>
<keyword evidence="5" id="KW-1185">Reference proteome</keyword>
<dbReference type="EMBL" id="JAUJLE010000323">
    <property type="protein sequence ID" value="KAK0960836.1"/>
    <property type="molecule type" value="Genomic_DNA"/>
</dbReference>
<feature type="region of interest" description="Disordered" evidence="1">
    <location>
        <begin position="1"/>
        <end position="26"/>
    </location>
</feature>
<organism evidence="2 4">
    <name type="scientific">Friedmanniomyces endolithicus</name>
    <dbReference type="NCBI Taxonomy" id="329885"/>
    <lineage>
        <taxon>Eukaryota</taxon>
        <taxon>Fungi</taxon>
        <taxon>Dikarya</taxon>
        <taxon>Ascomycota</taxon>
        <taxon>Pezizomycotina</taxon>
        <taxon>Dothideomycetes</taxon>
        <taxon>Dothideomycetidae</taxon>
        <taxon>Mycosphaerellales</taxon>
        <taxon>Teratosphaeriaceae</taxon>
        <taxon>Friedmanniomyces</taxon>
    </lineage>
</organism>
<evidence type="ECO:0000313" key="4">
    <source>
        <dbReference type="Proteomes" id="UP001168146"/>
    </source>
</evidence>
<dbReference type="Proteomes" id="UP001168146">
    <property type="component" value="Unassembled WGS sequence"/>
</dbReference>
<name>A0AAN6J1V2_9PEZI</name>
<gene>
    <name evidence="2" type="ORF">LTR82_015303</name>
    <name evidence="3" type="ORF">LTR91_020162</name>
</gene>
<reference evidence="2" key="1">
    <citation type="submission" date="2021-12" db="EMBL/GenBank/DDBJ databases">
        <title>Black yeast isolated from Biological Soil Crust.</title>
        <authorList>
            <person name="Kurbessoian T."/>
        </authorList>
    </citation>
    <scope>NUCLEOTIDE SEQUENCE</scope>
    <source>
        <strain evidence="2">CCFEE 5208</strain>
    </source>
</reference>
<comment type="caution">
    <text evidence="2">The sequence shown here is derived from an EMBL/GenBank/DDBJ whole genome shotgun (WGS) entry which is preliminary data.</text>
</comment>
<reference evidence="3" key="2">
    <citation type="submission" date="2023-06" db="EMBL/GenBank/DDBJ databases">
        <title>Black Yeasts Isolated from many extreme environments.</title>
        <authorList>
            <person name="Coleine C."/>
            <person name="Stajich J.E."/>
            <person name="Selbmann L."/>
        </authorList>
    </citation>
    <scope>NUCLEOTIDE SEQUENCE</scope>
    <source>
        <strain evidence="3">CCFEE 5200</strain>
    </source>
</reference>